<dbReference type="CDD" id="cd11056">
    <property type="entry name" value="CYP6-like"/>
    <property type="match status" value="1"/>
</dbReference>
<sequence length="535" mass="62743">MWVLLCAIVVFIFLLNKYLSREYDYFEKRGIPFSKPRFIVGSRMDFILRNKSFLDVFKDVHNEFRYEKVSGLFDFSNPVYVIRDPYLIKQLGVKEFDHFVDHNFLMDTDPSSLFNKALFNLQGQKWRDMRATLSPAFSGSKMRQMFELMNVVGQQFTDYLIQKTKQGEHSFEFKELARKFAVDVIATCALGIEVNSFENPENEFYQFACNLLDHLKSFFTMLKIVGFFFLPNFMLKLKVGLLRESATQFFRTAVTETIKTREEKSIIRPDIIYLLMQAKKGKLFYETEKDADKAVEGFATAEESHVGRRTVTRNWEYDDLVAQSMSFFFAGYETVSTIISFTAYELMINTDCQAKLQKEVDEVHRKLDGKPVTYDEIQRMKYLDQVISETLRKYPSPVVDRLCNKDFVLEYDDKKFTIEKGRSFYIPIGGIHYDDRYYKNPEKFDPERFNEENRGKIDPATYLPFGVGPRNCIGSRFALTEIKTIVYYLALYFNFEPTARTEIPIKVKYNPLPGNRFNLVNGAWLKCIPRKMSAV</sequence>
<feature type="chain" id="PRO_5040321704" evidence="16">
    <location>
        <begin position="21"/>
        <end position="535"/>
    </location>
</feature>
<dbReference type="PANTHER" id="PTHR24292">
    <property type="entry name" value="CYTOCHROME P450"/>
    <property type="match status" value="1"/>
</dbReference>
<dbReference type="InterPro" id="IPR050476">
    <property type="entry name" value="Insect_CytP450_Detox"/>
</dbReference>
<keyword evidence="9" id="KW-0492">Microsome</keyword>
<dbReference type="GO" id="GO:0005506">
    <property type="term" value="F:iron ion binding"/>
    <property type="evidence" value="ECO:0007669"/>
    <property type="project" value="InterPro"/>
</dbReference>
<evidence type="ECO:0000256" key="3">
    <source>
        <dbReference type="ARBA" id="ARBA00004174"/>
    </source>
</evidence>
<dbReference type="SUPFAM" id="SSF48264">
    <property type="entry name" value="Cytochrome P450"/>
    <property type="match status" value="1"/>
</dbReference>
<name>A0A9Q0MX21_9DIPT</name>
<dbReference type="AlphaFoldDB" id="A0A9Q0MX21"/>
<evidence type="ECO:0000256" key="4">
    <source>
        <dbReference type="ARBA" id="ARBA00004406"/>
    </source>
</evidence>
<comment type="subcellular location">
    <subcellularLocation>
        <location evidence="4">Endoplasmic reticulum membrane</location>
        <topology evidence="4">Peripheral membrane protein</topology>
    </subcellularLocation>
    <subcellularLocation>
        <location evidence="3">Microsome membrane</location>
        <topology evidence="3">Peripheral membrane protein</topology>
    </subcellularLocation>
</comment>
<dbReference type="GO" id="GO:0020037">
    <property type="term" value="F:heme binding"/>
    <property type="evidence" value="ECO:0007669"/>
    <property type="project" value="InterPro"/>
</dbReference>
<dbReference type="GO" id="GO:0004497">
    <property type="term" value="F:monooxygenase activity"/>
    <property type="evidence" value="ECO:0007669"/>
    <property type="project" value="UniProtKB-KW"/>
</dbReference>
<keyword evidence="11 14" id="KW-0408">Iron</keyword>
<evidence type="ECO:0000256" key="7">
    <source>
        <dbReference type="ARBA" id="ARBA00022723"/>
    </source>
</evidence>
<keyword evidence="6 14" id="KW-0349">Heme</keyword>
<organism evidence="17 18">
    <name type="scientific">Pseudolycoriella hygida</name>
    <dbReference type="NCBI Taxonomy" id="35572"/>
    <lineage>
        <taxon>Eukaryota</taxon>
        <taxon>Metazoa</taxon>
        <taxon>Ecdysozoa</taxon>
        <taxon>Arthropoda</taxon>
        <taxon>Hexapoda</taxon>
        <taxon>Insecta</taxon>
        <taxon>Pterygota</taxon>
        <taxon>Neoptera</taxon>
        <taxon>Endopterygota</taxon>
        <taxon>Diptera</taxon>
        <taxon>Nematocera</taxon>
        <taxon>Sciaroidea</taxon>
        <taxon>Sciaridae</taxon>
        <taxon>Pseudolycoriella</taxon>
    </lineage>
</organism>
<evidence type="ECO:0000256" key="2">
    <source>
        <dbReference type="ARBA" id="ARBA00003690"/>
    </source>
</evidence>
<keyword evidence="8" id="KW-0256">Endoplasmic reticulum</keyword>
<keyword evidence="18" id="KW-1185">Reference proteome</keyword>
<evidence type="ECO:0000256" key="9">
    <source>
        <dbReference type="ARBA" id="ARBA00022848"/>
    </source>
</evidence>
<feature type="signal peptide" evidence="16">
    <location>
        <begin position="1"/>
        <end position="20"/>
    </location>
</feature>
<reference evidence="17" key="1">
    <citation type="submission" date="2022-07" db="EMBL/GenBank/DDBJ databases">
        <authorList>
            <person name="Trinca V."/>
            <person name="Uliana J.V.C."/>
            <person name="Torres T.T."/>
            <person name="Ward R.J."/>
            <person name="Monesi N."/>
        </authorList>
    </citation>
    <scope>NUCLEOTIDE SEQUENCE</scope>
    <source>
        <strain evidence="17">HSMRA1968</strain>
        <tissue evidence="17">Whole embryos</tissue>
    </source>
</reference>
<gene>
    <name evidence="17" type="primary">Cyp9f2_3</name>
    <name evidence="17" type="ORF">Bhyg_12279</name>
</gene>
<evidence type="ECO:0000256" key="12">
    <source>
        <dbReference type="ARBA" id="ARBA00023033"/>
    </source>
</evidence>
<comment type="function">
    <text evidence="2">May be involved in the metabolism of insect hormones and in the breakdown of synthetic insecticides.</text>
</comment>
<dbReference type="InterPro" id="IPR017972">
    <property type="entry name" value="Cyt_P450_CS"/>
</dbReference>
<feature type="binding site" description="axial binding residue" evidence="14">
    <location>
        <position position="472"/>
    </location>
    <ligand>
        <name>heme</name>
        <dbReference type="ChEBI" id="CHEBI:30413"/>
    </ligand>
    <ligandPart>
        <name>Fe</name>
        <dbReference type="ChEBI" id="CHEBI:18248"/>
    </ligandPart>
</feature>
<evidence type="ECO:0000256" key="16">
    <source>
        <dbReference type="SAM" id="SignalP"/>
    </source>
</evidence>
<evidence type="ECO:0000256" key="14">
    <source>
        <dbReference type="PIRSR" id="PIRSR602401-1"/>
    </source>
</evidence>
<dbReference type="PROSITE" id="PS00086">
    <property type="entry name" value="CYTOCHROME_P450"/>
    <property type="match status" value="1"/>
</dbReference>
<comment type="similarity">
    <text evidence="5 15">Belongs to the cytochrome P450 family.</text>
</comment>
<dbReference type="OrthoDB" id="2789670at2759"/>
<dbReference type="FunFam" id="1.10.630.10:FF:000042">
    <property type="entry name" value="Cytochrome P450"/>
    <property type="match status" value="1"/>
</dbReference>
<dbReference type="InterPro" id="IPR001128">
    <property type="entry name" value="Cyt_P450"/>
</dbReference>
<keyword evidence="7 14" id="KW-0479">Metal-binding</keyword>
<comment type="cofactor">
    <cofactor evidence="1 14">
        <name>heme</name>
        <dbReference type="ChEBI" id="CHEBI:30413"/>
    </cofactor>
</comment>
<evidence type="ECO:0000256" key="11">
    <source>
        <dbReference type="ARBA" id="ARBA00023004"/>
    </source>
</evidence>
<dbReference type="Gene3D" id="1.10.630.10">
    <property type="entry name" value="Cytochrome P450"/>
    <property type="match status" value="1"/>
</dbReference>
<evidence type="ECO:0000256" key="5">
    <source>
        <dbReference type="ARBA" id="ARBA00010617"/>
    </source>
</evidence>
<keyword evidence="16" id="KW-0732">Signal</keyword>
<evidence type="ECO:0000256" key="8">
    <source>
        <dbReference type="ARBA" id="ARBA00022824"/>
    </source>
</evidence>
<keyword evidence="12 15" id="KW-0503">Monooxygenase</keyword>
<comment type="caution">
    <text evidence="17">The sequence shown here is derived from an EMBL/GenBank/DDBJ whole genome shotgun (WGS) entry which is preliminary data.</text>
</comment>
<accession>A0A9Q0MX21</accession>
<dbReference type="GO" id="GO:0005789">
    <property type="term" value="C:endoplasmic reticulum membrane"/>
    <property type="evidence" value="ECO:0007669"/>
    <property type="project" value="UniProtKB-SubCell"/>
</dbReference>
<keyword evidence="13" id="KW-0472">Membrane</keyword>
<dbReference type="InterPro" id="IPR036396">
    <property type="entry name" value="Cyt_P450_sf"/>
</dbReference>
<evidence type="ECO:0000313" key="18">
    <source>
        <dbReference type="Proteomes" id="UP001151699"/>
    </source>
</evidence>
<keyword evidence="10 15" id="KW-0560">Oxidoreductase</keyword>
<dbReference type="PANTHER" id="PTHR24292:SF54">
    <property type="entry name" value="CYP9F3-RELATED"/>
    <property type="match status" value="1"/>
</dbReference>
<dbReference type="PRINTS" id="PR00385">
    <property type="entry name" value="P450"/>
</dbReference>
<evidence type="ECO:0000256" key="13">
    <source>
        <dbReference type="ARBA" id="ARBA00023136"/>
    </source>
</evidence>
<evidence type="ECO:0000256" key="15">
    <source>
        <dbReference type="RuleBase" id="RU000461"/>
    </source>
</evidence>
<evidence type="ECO:0000256" key="6">
    <source>
        <dbReference type="ARBA" id="ARBA00022617"/>
    </source>
</evidence>
<evidence type="ECO:0000256" key="10">
    <source>
        <dbReference type="ARBA" id="ARBA00023002"/>
    </source>
</evidence>
<dbReference type="Pfam" id="PF00067">
    <property type="entry name" value="p450"/>
    <property type="match status" value="1"/>
</dbReference>
<evidence type="ECO:0000256" key="1">
    <source>
        <dbReference type="ARBA" id="ARBA00001971"/>
    </source>
</evidence>
<proteinExistence type="inferred from homology"/>
<dbReference type="Proteomes" id="UP001151699">
    <property type="component" value="Chromosome X"/>
</dbReference>
<dbReference type="EMBL" id="WJQU01000003">
    <property type="protein sequence ID" value="KAJ6639533.1"/>
    <property type="molecule type" value="Genomic_DNA"/>
</dbReference>
<dbReference type="GO" id="GO:0016705">
    <property type="term" value="F:oxidoreductase activity, acting on paired donors, with incorporation or reduction of molecular oxygen"/>
    <property type="evidence" value="ECO:0007669"/>
    <property type="project" value="InterPro"/>
</dbReference>
<protein>
    <submittedName>
        <fullName evidence="17">Cytochrome P450 9f2</fullName>
    </submittedName>
</protein>
<evidence type="ECO:0000313" key="17">
    <source>
        <dbReference type="EMBL" id="KAJ6639533.1"/>
    </source>
</evidence>
<dbReference type="InterPro" id="IPR002401">
    <property type="entry name" value="Cyt_P450_E_grp-I"/>
</dbReference>
<dbReference type="PRINTS" id="PR00463">
    <property type="entry name" value="EP450I"/>
</dbReference>